<organism evidence="1 2">
    <name type="scientific">Solitalea koreensis</name>
    <dbReference type="NCBI Taxonomy" id="543615"/>
    <lineage>
        <taxon>Bacteria</taxon>
        <taxon>Pseudomonadati</taxon>
        <taxon>Bacteroidota</taxon>
        <taxon>Sphingobacteriia</taxon>
        <taxon>Sphingobacteriales</taxon>
        <taxon>Sphingobacteriaceae</taxon>
        <taxon>Solitalea</taxon>
    </lineage>
</organism>
<protein>
    <submittedName>
        <fullName evidence="1">Uncharacterized protein</fullName>
    </submittedName>
</protein>
<evidence type="ECO:0000313" key="1">
    <source>
        <dbReference type="EMBL" id="SMO52383.1"/>
    </source>
</evidence>
<sequence>MYLNSICGWWNGFSPEVTYLKGSLMSALILFVDSI</sequence>
<gene>
    <name evidence="1" type="ORF">SAMN06265350_10361</name>
</gene>
<keyword evidence="2" id="KW-1185">Reference proteome</keyword>
<reference evidence="1 2" key="1">
    <citation type="submission" date="2017-05" db="EMBL/GenBank/DDBJ databases">
        <authorList>
            <person name="Varghese N."/>
            <person name="Submissions S."/>
        </authorList>
    </citation>
    <scope>NUCLEOTIDE SEQUENCE [LARGE SCALE GENOMIC DNA]</scope>
    <source>
        <strain evidence="1 2">DSM 21342</strain>
    </source>
</reference>
<accession>A0A521BYY1</accession>
<dbReference type="AlphaFoldDB" id="A0A521BYY1"/>
<evidence type="ECO:0000313" key="2">
    <source>
        <dbReference type="Proteomes" id="UP000315971"/>
    </source>
</evidence>
<proteinExistence type="predicted"/>
<name>A0A521BYY1_9SPHI</name>
<dbReference type="EMBL" id="FXSZ01000003">
    <property type="protein sequence ID" value="SMO52383.1"/>
    <property type="molecule type" value="Genomic_DNA"/>
</dbReference>
<dbReference type="Proteomes" id="UP000315971">
    <property type="component" value="Unassembled WGS sequence"/>
</dbReference>